<gene>
    <name evidence="8" type="primary">purQ</name>
    <name evidence="8" type="ORF">DSCW_67120</name>
</gene>
<dbReference type="GO" id="GO:0005737">
    <property type="term" value="C:cytoplasm"/>
    <property type="evidence" value="ECO:0007669"/>
    <property type="project" value="TreeGrafter"/>
</dbReference>
<dbReference type="PROSITE" id="PS51273">
    <property type="entry name" value="GATASE_TYPE_1"/>
    <property type="match status" value="1"/>
</dbReference>
<keyword evidence="3" id="KW-0547">Nucleotide-binding</keyword>
<evidence type="ECO:0000313" key="9">
    <source>
        <dbReference type="Proteomes" id="UP000427769"/>
    </source>
</evidence>
<keyword evidence="7" id="KW-0315">Glutamine amidotransferase</keyword>
<keyword evidence="6" id="KW-0067">ATP-binding</keyword>
<dbReference type="PANTHER" id="PTHR10099">
    <property type="entry name" value="PHOSPHORIBOSYLFORMYLGLYCINAMIDINE SYNTHASE"/>
    <property type="match status" value="1"/>
</dbReference>
<dbReference type="PIRSF" id="PIRSF001586">
    <property type="entry name" value="FGAM_synth_I"/>
    <property type="match status" value="1"/>
</dbReference>
<dbReference type="PANTHER" id="PTHR10099:SF1">
    <property type="entry name" value="PHOSPHORIBOSYLFORMYLGLYCINAMIDINE SYNTHASE"/>
    <property type="match status" value="1"/>
</dbReference>
<dbReference type="AlphaFoldDB" id="A0A5K7ZER3"/>
<evidence type="ECO:0000313" key="8">
    <source>
        <dbReference type="EMBL" id="BBO79295.1"/>
    </source>
</evidence>
<sequence>MSTQPKVLVLTGFGLNCDHETAYAFERAGAAARRAHINALIAGDVRLDDYQILAFGGGFSWGDDHGAGVIQALRLKTNIGDKLLDFVEAGKLVIGICNGFQTLVNLGLLPGIDGDYTRRSVALIANDCGNFRDQWVRVTINPDSPCVFTRGMKTLDMPIRHGEGKFYAERETLQTLADNHQVTMQYALPDGQAASGVFPHNPNGSLADIAGICDSSGRIFGLMPHPEAYNHVTNHPDWPRRNEKQKRCGNSLTSDVGDGIRIFENAVAYLGD</sequence>
<dbReference type="InterPro" id="IPR010075">
    <property type="entry name" value="PRibForGlyAmidine_synth_PurQ"/>
</dbReference>
<evidence type="ECO:0000256" key="7">
    <source>
        <dbReference type="ARBA" id="ARBA00022962"/>
    </source>
</evidence>
<evidence type="ECO:0000256" key="6">
    <source>
        <dbReference type="ARBA" id="ARBA00022840"/>
    </source>
</evidence>
<keyword evidence="5" id="KW-0378">Hydrolase</keyword>
<evidence type="ECO:0000256" key="5">
    <source>
        <dbReference type="ARBA" id="ARBA00022801"/>
    </source>
</evidence>
<keyword evidence="9" id="KW-1185">Reference proteome</keyword>
<dbReference type="RefSeq" id="WP_155307837.1">
    <property type="nucleotide sequence ID" value="NZ_AP021875.1"/>
</dbReference>
<keyword evidence="1" id="KW-0963">Cytoplasm</keyword>
<dbReference type="GO" id="GO:0005524">
    <property type="term" value="F:ATP binding"/>
    <property type="evidence" value="ECO:0007669"/>
    <property type="project" value="UniProtKB-KW"/>
</dbReference>
<dbReference type="SMART" id="SM01211">
    <property type="entry name" value="GATase_5"/>
    <property type="match status" value="1"/>
</dbReference>
<dbReference type="Gene3D" id="3.40.50.880">
    <property type="match status" value="1"/>
</dbReference>
<evidence type="ECO:0000256" key="3">
    <source>
        <dbReference type="ARBA" id="ARBA00022741"/>
    </source>
</evidence>
<protein>
    <submittedName>
        <fullName evidence="8">Phosphoribosylformylglycinamidine synthase</fullName>
    </submittedName>
</protein>
<dbReference type="EMBL" id="AP021875">
    <property type="protein sequence ID" value="BBO79295.1"/>
    <property type="molecule type" value="Genomic_DNA"/>
</dbReference>
<dbReference type="GO" id="GO:0004642">
    <property type="term" value="F:phosphoribosylformylglycinamidine synthase activity"/>
    <property type="evidence" value="ECO:0007669"/>
    <property type="project" value="InterPro"/>
</dbReference>
<reference evidence="8 9" key="1">
    <citation type="submission" date="2019-11" db="EMBL/GenBank/DDBJ databases">
        <title>Comparative genomics of hydrocarbon-degrading Desulfosarcina strains.</title>
        <authorList>
            <person name="Watanabe M."/>
            <person name="Kojima H."/>
            <person name="Fukui M."/>
        </authorList>
    </citation>
    <scope>NUCLEOTIDE SEQUENCE [LARGE SCALE GENOMIC DNA]</scope>
    <source>
        <strain evidence="8 9">PP31</strain>
    </source>
</reference>
<accession>A0A5K7ZER3</accession>
<evidence type="ECO:0000256" key="1">
    <source>
        <dbReference type="ARBA" id="ARBA00022490"/>
    </source>
</evidence>
<dbReference type="OrthoDB" id="9804441at2"/>
<dbReference type="Pfam" id="PF13507">
    <property type="entry name" value="GATase_5"/>
    <property type="match status" value="1"/>
</dbReference>
<evidence type="ECO:0000256" key="4">
    <source>
        <dbReference type="ARBA" id="ARBA00022755"/>
    </source>
</evidence>
<keyword evidence="2" id="KW-0436">Ligase</keyword>
<evidence type="ECO:0000256" key="2">
    <source>
        <dbReference type="ARBA" id="ARBA00022598"/>
    </source>
</evidence>
<dbReference type="GO" id="GO:0006189">
    <property type="term" value="P:'de novo' IMP biosynthetic process"/>
    <property type="evidence" value="ECO:0007669"/>
    <property type="project" value="InterPro"/>
</dbReference>
<proteinExistence type="predicted"/>
<dbReference type="GO" id="GO:0016787">
    <property type="term" value="F:hydrolase activity"/>
    <property type="evidence" value="ECO:0007669"/>
    <property type="project" value="UniProtKB-KW"/>
</dbReference>
<dbReference type="Proteomes" id="UP000427769">
    <property type="component" value="Chromosome"/>
</dbReference>
<dbReference type="SUPFAM" id="SSF52317">
    <property type="entry name" value="Class I glutamine amidotransferase-like"/>
    <property type="match status" value="1"/>
</dbReference>
<organism evidence="8 9">
    <name type="scientific">Desulfosarcina widdelii</name>
    <dbReference type="NCBI Taxonomy" id="947919"/>
    <lineage>
        <taxon>Bacteria</taxon>
        <taxon>Pseudomonadati</taxon>
        <taxon>Thermodesulfobacteriota</taxon>
        <taxon>Desulfobacteria</taxon>
        <taxon>Desulfobacterales</taxon>
        <taxon>Desulfosarcinaceae</taxon>
        <taxon>Desulfosarcina</taxon>
    </lineage>
</organism>
<keyword evidence="4" id="KW-0658">Purine biosynthesis</keyword>
<dbReference type="KEGG" id="dwd:DSCW_67120"/>
<name>A0A5K7ZER3_9BACT</name>
<dbReference type="InterPro" id="IPR029062">
    <property type="entry name" value="Class_I_gatase-like"/>
</dbReference>